<gene>
    <name evidence="1" type="ORF">AVT10_06520</name>
</gene>
<sequence>MASTISTEAEDWPGPRLRHADIAQQLAERRAALGNPELPRNAGSNRTDSKRALLAAIEAAGGRW</sequence>
<name>A0ABR5Y8Z3_9SPHN</name>
<dbReference type="Proteomes" id="UP000076609">
    <property type="component" value="Unassembled WGS sequence"/>
</dbReference>
<keyword evidence="2" id="KW-1185">Reference proteome</keyword>
<comment type="caution">
    <text evidence="1">The sequence shown here is derived from an EMBL/GenBank/DDBJ whole genome shotgun (WGS) entry which is preliminary data.</text>
</comment>
<proteinExistence type="predicted"/>
<evidence type="ECO:0000313" key="2">
    <source>
        <dbReference type="Proteomes" id="UP000076609"/>
    </source>
</evidence>
<dbReference type="EMBL" id="LQQO01000045">
    <property type="protein sequence ID" value="KZE10998.1"/>
    <property type="molecule type" value="Genomic_DNA"/>
</dbReference>
<evidence type="ECO:0000313" key="1">
    <source>
        <dbReference type="EMBL" id="KZE10998.1"/>
    </source>
</evidence>
<organism evidence="1 2">
    <name type="scientific">Sphingomonas hankookensis</name>
    <dbReference type="NCBI Taxonomy" id="563996"/>
    <lineage>
        <taxon>Bacteria</taxon>
        <taxon>Pseudomonadati</taxon>
        <taxon>Pseudomonadota</taxon>
        <taxon>Alphaproteobacteria</taxon>
        <taxon>Sphingomonadales</taxon>
        <taxon>Sphingomonadaceae</taxon>
        <taxon>Sphingomonas</taxon>
    </lineage>
</organism>
<protein>
    <submittedName>
        <fullName evidence="1">Uncharacterized protein</fullName>
    </submittedName>
</protein>
<reference evidence="2" key="1">
    <citation type="submission" date="2016-01" db="EMBL/GenBank/DDBJ databases">
        <title>Draft genome of Chromobacterium sp. F49.</title>
        <authorList>
            <person name="Hong K.W."/>
        </authorList>
    </citation>
    <scope>NUCLEOTIDE SEQUENCE [LARGE SCALE GENOMIC DNA]</scope>
    <source>
        <strain evidence="2">CN3</strain>
    </source>
</reference>
<dbReference type="RefSeq" id="WP_066693339.1">
    <property type="nucleotide sequence ID" value="NZ_LQQO01000045.1"/>
</dbReference>
<accession>A0ABR5Y8Z3</accession>